<dbReference type="EMBL" id="AWSV01000023">
    <property type="protein sequence ID" value="ERI88789.1"/>
    <property type="molecule type" value="Genomic_DNA"/>
</dbReference>
<evidence type="ECO:0000313" key="1">
    <source>
        <dbReference type="EMBL" id="ERI88789.1"/>
    </source>
</evidence>
<dbReference type="AlphaFoldDB" id="U2CE77"/>
<comment type="caution">
    <text evidence="1">The sequence shown here is derived from an EMBL/GenBank/DDBJ whole genome shotgun (WGS) entry which is preliminary data.</text>
</comment>
<dbReference type="Proteomes" id="UP000016496">
    <property type="component" value="Unassembled WGS sequence"/>
</dbReference>
<accession>U2CE77</accession>
<gene>
    <name evidence="1" type="ORF">HMPREF1981_00306</name>
</gene>
<organism evidence="1 2">
    <name type="scientific">Bacteroides pyogenes F0041</name>
    <dbReference type="NCBI Taxonomy" id="1321819"/>
    <lineage>
        <taxon>Bacteria</taxon>
        <taxon>Pseudomonadati</taxon>
        <taxon>Bacteroidota</taxon>
        <taxon>Bacteroidia</taxon>
        <taxon>Bacteroidales</taxon>
        <taxon>Bacteroidaceae</taxon>
        <taxon>Bacteroides</taxon>
    </lineage>
</organism>
<dbReference type="HOGENOM" id="CLU_3004646_0_0_10"/>
<protein>
    <submittedName>
        <fullName evidence="1">Uncharacterized protein</fullName>
    </submittedName>
</protein>
<reference evidence="1 2" key="1">
    <citation type="submission" date="2013-08" db="EMBL/GenBank/DDBJ databases">
        <authorList>
            <person name="Weinstock G."/>
            <person name="Sodergren E."/>
            <person name="Wylie T."/>
            <person name="Fulton L."/>
            <person name="Fulton R."/>
            <person name="Fronick C."/>
            <person name="O'Laughlin M."/>
            <person name="Godfrey J."/>
            <person name="Miner T."/>
            <person name="Herter B."/>
            <person name="Appelbaum E."/>
            <person name="Cordes M."/>
            <person name="Lek S."/>
            <person name="Wollam A."/>
            <person name="Pepin K.H."/>
            <person name="Palsikar V.B."/>
            <person name="Mitreva M."/>
            <person name="Wilson R.K."/>
        </authorList>
    </citation>
    <scope>NUCLEOTIDE SEQUENCE [LARGE SCALE GENOMIC DNA]</scope>
    <source>
        <strain evidence="1 2">F0041</strain>
    </source>
</reference>
<evidence type="ECO:0000313" key="2">
    <source>
        <dbReference type="Proteomes" id="UP000016496"/>
    </source>
</evidence>
<dbReference type="PATRIC" id="fig|1321819.3.peg.287"/>
<proteinExistence type="predicted"/>
<name>U2CE77_9BACE</name>
<sequence length="56" mass="6797">MAFIIESYVLFGGYEPLYLSFQLYLKNIPFSTFFISILRNEDIYLYLCRPNYVYSF</sequence>